<dbReference type="OrthoDB" id="6025181at2"/>
<dbReference type="RefSeq" id="WP_078757773.1">
    <property type="nucleotide sequence ID" value="NZ_FUXP01000003.1"/>
</dbReference>
<evidence type="ECO:0000313" key="3">
    <source>
        <dbReference type="Proteomes" id="UP000190061"/>
    </source>
</evidence>
<keyword evidence="1" id="KW-1133">Transmembrane helix</keyword>
<reference evidence="2 3" key="1">
    <citation type="submission" date="2017-02" db="EMBL/GenBank/DDBJ databases">
        <authorList>
            <person name="Peterson S.W."/>
        </authorList>
    </citation>
    <scope>NUCLEOTIDE SEQUENCE [LARGE SCALE GENOMIC DNA]</scope>
    <source>
        <strain evidence="2 3">DSM 21749</strain>
    </source>
</reference>
<sequence length="197" mass="21523">MAKRAHQPGFTLMETLVMLVLVSFAVTLMFQMLGSYRVAKERTAAQAGRLDRSALMQAWFRESVEGLYPLDGEPLQGATASFSAQTLNPLHASPGAPVAIGWSLEQEADASWIVYSEAGEERWRLEMRDAPAPGFVFLDGNGATHAGWPPAQGLQEALPAAVGLVWDRNDSDTGRLLLGSVRHSREPRMVPFESEVD</sequence>
<keyword evidence="3" id="KW-1185">Reference proteome</keyword>
<name>A0A1T4PFF7_9GAMM</name>
<keyword evidence="1" id="KW-0472">Membrane</keyword>
<gene>
    <name evidence="2" type="ORF">SAMN02745674_01161</name>
</gene>
<protein>
    <submittedName>
        <fullName evidence="2">Type II secretory pathway, pseudopilin PulG</fullName>
    </submittedName>
</protein>
<dbReference type="EMBL" id="FUXP01000003">
    <property type="protein sequence ID" value="SJZ90101.1"/>
    <property type="molecule type" value="Genomic_DNA"/>
</dbReference>
<keyword evidence="1" id="KW-0812">Transmembrane</keyword>
<evidence type="ECO:0000313" key="2">
    <source>
        <dbReference type="EMBL" id="SJZ90101.1"/>
    </source>
</evidence>
<accession>A0A1T4PFF7</accession>
<proteinExistence type="predicted"/>
<evidence type="ECO:0000256" key="1">
    <source>
        <dbReference type="SAM" id="Phobius"/>
    </source>
</evidence>
<dbReference type="AlphaFoldDB" id="A0A1T4PFF7"/>
<feature type="transmembrane region" description="Helical" evidence="1">
    <location>
        <begin position="12"/>
        <end position="33"/>
    </location>
</feature>
<dbReference type="STRING" id="1122188.SAMN02745674_01161"/>
<organism evidence="2 3">
    <name type="scientific">Lysobacter spongiicola DSM 21749</name>
    <dbReference type="NCBI Taxonomy" id="1122188"/>
    <lineage>
        <taxon>Bacteria</taxon>
        <taxon>Pseudomonadati</taxon>
        <taxon>Pseudomonadota</taxon>
        <taxon>Gammaproteobacteria</taxon>
        <taxon>Lysobacterales</taxon>
        <taxon>Lysobacteraceae</taxon>
        <taxon>Novilysobacter</taxon>
    </lineage>
</organism>
<dbReference type="Proteomes" id="UP000190061">
    <property type="component" value="Unassembled WGS sequence"/>
</dbReference>